<keyword evidence="1" id="KW-0812">Transmembrane</keyword>
<gene>
    <name evidence="2" type="ORF">ACFOZ4_30050</name>
</gene>
<organism evidence="2 3">
    <name type="scientific">Hamadaea flava</name>
    <dbReference type="NCBI Taxonomy" id="1742688"/>
    <lineage>
        <taxon>Bacteria</taxon>
        <taxon>Bacillati</taxon>
        <taxon>Actinomycetota</taxon>
        <taxon>Actinomycetes</taxon>
        <taxon>Micromonosporales</taxon>
        <taxon>Micromonosporaceae</taxon>
        <taxon>Hamadaea</taxon>
    </lineage>
</organism>
<evidence type="ECO:0000313" key="2">
    <source>
        <dbReference type="EMBL" id="MFC4134874.1"/>
    </source>
</evidence>
<reference evidence="3" key="1">
    <citation type="journal article" date="2019" name="Int. J. Syst. Evol. Microbiol.">
        <title>The Global Catalogue of Microorganisms (GCM) 10K type strain sequencing project: providing services to taxonomists for standard genome sequencing and annotation.</title>
        <authorList>
            <consortium name="The Broad Institute Genomics Platform"/>
            <consortium name="The Broad Institute Genome Sequencing Center for Infectious Disease"/>
            <person name="Wu L."/>
            <person name="Ma J."/>
        </authorList>
    </citation>
    <scope>NUCLEOTIDE SEQUENCE [LARGE SCALE GENOMIC DNA]</scope>
    <source>
        <strain evidence="3">CGMCC 4.7289</strain>
    </source>
</reference>
<protein>
    <submittedName>
        <fullName evidence="2">Uncharacterized protein</fullName>
    </submittedName>
</protein>
<dbReference type="Proteomes" id="UP001595816">
    <property type="component" value="Unassembled WGS sequence"/>
</dbReference>
<keyword evidence="1" id="KW-0472">Membrane</keyword>
<keyword evidence="1" id="KW-1133">Transmembrane helix</keyword>
<name>A0ABV8LX32_9ACTN</name>
<evidence type="ECO:0000256" key="1">
    <source>
        <dbReference type="SAM" id="Phobius"/>
    </source>
</evidence>
<comment type="caution">
    <text evidence="2">The sequence shown here is derived from an EMBL/GenBank/DDBJ whole genome shotgun (WGS) entry which is preliminary data.</text>
</comment>
<keyword evidence="3" id="KW-1185">Reference proteome</keyword>
<sequence>MMVTRRAGSGDWETWRVGRRRLAFRPYITGFADAPDSSELSLIIVLLQVVPFAVVWLAALAATMAVWPWRALTGRWLVVAYPTASPGKAHRRRVDSAAEAKQLVAQWSEAITSGQLEPRVAAS</sequence>
<dbReference type="EMBL" id="JBHSAY010000017">
    <property type="protein sequence ID" value="MFC4134874.1"/>
    <property type="molecule type" value="Genomic_DNA"/>
</dbReference>
<dbReference type="RefSeq" id="WP_253763314.1">
    <property type="nucleotide sequence ID" value="NZ_JAMZDZ010000001.1"/>
</dbReference>
<proteinExistence type="predicted"/>
<feature type="transmembrane region" description="Helical" evidence="1">
    <location>
        <begin position="40"/>
        <end position="67"/>
    </location>
</feature>
<accession>A0ABV8LX32</accession>
<evidence type="ECO:0000313" key="3">
    <source>
        <dbReference type="Proteomes" id="UP001595816"/>
    </source>
</evidence>